<accession>A0A428WL93</accession>
<evidence type="ECO:0000313" key="5">
    <source>
        <dbReference type="EMBL" id="RSM43847.1"/>
    </source>
</evidence>
<dbReference type="InterPro" id="IPR013751">
    <property type="entry name" value="ACP_syn_III_N"/>
</dbReference>
<dbReference type="Gene3D" id="3.40.47.10">
    <property type="match status" value="2"/>
</dbReference>
<dbReference type="GO" id="GO:0004315">
    <property type="term" value="F:3-oxoacyl-[acyl-carrier-protein] synthase activity"/>
    <property type="evidence" value="ECO:0007669"/>
    <property type="project" value="InterPro"/>
</dbReference>
<dbReference type="PANTHER" id="PTHR34069">
    <property type="entry name" value="3-OXOACYL-[ACYL-CARRIER-PROTEIN] SYNTHASE 3"/>
    <property type="match status" value="1"/>
</dbReference>
<evidence type="ECO:0000259" key="3">
    <source>
        <dbReference type="Pfam" id="PF08541"/>
    </source>
</evidence>
<gene>
    <name evidence="5" type="ORF">DMA12_18220</name>
</gene>
<evidence type="ECO:0000259" key="4">
    <source>
        <dbReference type="Pfam" id="PF08545"/>
    </source>
</evidence>
<protein>
    <submittedName>
        <fullName evidence="5">3-oxoacyl-ACP synthase</fullName>
    </submittedName>
</protein>
<dbReference type="PANTHER" id="PTHR34069:SF2">
    <property type="entry name" value="BETA-KETOACYL-[ACYL-CARRIER-PROTEIN] SYNTHASE III"/>
    <property type="match status" value="1"/>
</dbReference>
<dbReference type="SUPFAM" id="SSF53901">
    <property type="entry name" value="Thiolase-like"/>
    <property type="match status" value="1"/>
</dbReference>
<dbReference type="InterPro" id="IPR013747">
    <property type="entry name" value="ACP_syn_III_C"/>
</dbReference>
<dbReference type="Pfam" id="PF08541">
    <property type="entry name" value="ACP_syn_III_C"/>
    <property type="match status" value="1"/>
</dbReference>
<dbReference type="Proteomes" id="UP000286716">
    <property type="component" value="Unassembled WGS sequence"/>
</dbReference>
<evidence type="ECO:0000313" key="6">
    <source>
        <dbReference type="Proteomes" id="UP000286716"/>
    </source>
</evidence>
<dbReference type="OrthoDB" id="6637632at2"/>
<dbReference type="GO" id="GO:0044550">
    <property type="term" value="P:secondary metabolite biosynthetic process"/>
    <property type="evidence" value="ECO:0007669"/>
    <property type="project" value="TreeGrafter"/>
</dbReference>
<dbReference type="EMBL" id="QHHU01000023">
    <property type="protein sequence ID" value="RSM43847.1"/>
    <property type="molecule type" value="Genomic_DNA"/>
</dbReference>
<reference evidence="5 6" key="1">
    <citation type="submission" date="2018-05" db="EMBL/GenBank/DDBJ databases">
        <title>Evolution of GPA BGCs.</title>
        <authorList>
            <person name="Waglechner N."/>
            <person name="Wright G.D."/>
        </authorList>
    </citation>
    <scope>NUCLEOTIDE SEQUENCE [LARGE SCALE GENOMIC DNA]</scope>
    <source>
        <strain evidence="5 6">DSM 5908</strain>
    </source>
</reference>
<organism evidence="5 6">
    <name type="scientific">Amycolatopsis balhimycina DSM 5908</name>
    <dbReference type="NCBI Taxonomy" id="1081091"/>
    <lineage>
        <taxon>Bacteria</taxon>
        <taxon>Bacillati</taxon>
        <taxon>Actinomycetota</taxon>
        <taxon>Actinomycetes</taxon>
        <taxon>Pseudonocardiales</taxon>
        <taxon>Pseudonocardiaceae</taxon>
        <taxon>Amycolatopsis</taxon>
    </lineage>
</organism>
<keyword evidence="6" id="KW-1185">Reference proteome</keyword>
<keyword evidence="1" id="KW-0808">Transferase</keyword>
<dbReference type="GO" id="GO:0006633">
    <property type="term" value="P:fatty acid biosynthetic process"/>
    <property type="evidence" value="ECO:0007669"/>
    <property type="project" value="InterPro"/>
</dbReference>
<keyword evidence="2" id="KW-0012">Acyltransferase</keyword>
<dbReference type="AlphaFoldDB" id="A0A428WL93"/>
<comment type="caution">
    <text evidence="5">The sequence shown here is derived from an EMBL/GenBank/DDBJ whole genome shotgun (WGS) entry which is preliminary data.</text>
</comment>
<feature type="domain" description="Beta-ketoacyl-[acyl-carrier-protein] synthase III N-terminal" evidence="4">
    <location>
        <begin position="107"/>
        <end position="184"/>
    </location>
</feature>
<proteinExistence type="predicted"/>
<evidence type="ECO:0000256" key="2">
    <source>
        <dbReference type="ARBA" id="ARBA00023315"/>
    </source>
</evidence>
<sequence length="338" mass="35979">MPFGIVAFGRSLPEPSDVDSAAPDYTTDLDRVRGWGYRTFHRAPEGVGLTDLAVAAGEQALAEAGVAAEDVDLVVLAIADLAEYLYWDPAAATQARLGASGAEALLVNQACGGGVAAFDLVAGKFAAHPGYRTALVVGANRVAEPYWNRMEINTSIYSDGAAAAVIRRDHGSCAWLATEIITDGTYADFMRMDVGGAARPFTAGDGEQPQVRSPQDRLDDFFAGDVRKMFTFVSMIRARSREVVDAACSRAGVARADLRRVIHFNDNARQLADLASDFGIPLESTNREIALELGHVGCADQLLTLERLLGDGELAAGDLVALTSTSSGMHWVCTLLRV</sequence>
<evidence type="ECO:0000256" key="1">
    <source>
        <dbReference type="ARBA" id="ARBA00022679"/>
    </source>
</evidence>
<dbReference type="InterPro" id="IPR016039">
    <property type="entry name" value="Thiolase-like"/>
</dbReference>
<name>A0A428WL93_AMYBA</name>
<feature type="domain" description="Beta-ketoacyl-[acyl-carrier-protein] synthase III C-terminal" evidence="3">
    <location>
        <begin position="248"/>
        <end position="337"/>
    </location>
</feature>
<dbReference type="Pfam" id="PF08545">
    <property type="entry name" value="ACP_syn_III"/>
    <property type="match status" value="1"/>
</dbReference>